<dbReference type="KEGG" id="rhi:NGR_c12520"/>
<dbReference type="HOGENOM" id="CLU_2094912_0_0_5"/>
<dbReference type="EMBL" id="CP001389">
    <property type="protein sequence ID" value="ACP25033.1"/>
    <property type="molecule type" value="Genomic_DNA"/>
</dbReference>
<accession>C3MB40</accession>
<name>C3MB40_SINFN</name>
<evidence type="ECO:0000313" key="2">
    <source>
        <dbReference type="Proteomes" id="UP000001054"/>
    </source>
</evidence>
<reference evidence="1 2" key="1">
    <citation type="journal article" date="2009" name="Appl. Environ. Microbiol.">
        <title>Rhizobium sp. strain NGR234 possesses a remarkable number of secretion systems.</title>
        <authorList>
            <person name="Schmeisser C."/>
            <person name="Liesegang H."/>
            <person name="Krysciak D."/>
            <person name="Bakkou N."/>
            <person name="Le Quere A."/>
            <person name="Wollherr A."/>
            <person name="Heinemeyer I."/>
            <person name="Morgenstern B."/>
            <person name="Pommerening-Roeser A."/>
            <person name="Flores M."/>
            <person name="Palacios R."/>
            <person name="Brenner S."/>
            <person name="Gottschalk G."/>
            <person name="Schmitz R.A."/>
            <person name="Broughton W.J."/>
            <person name="Perret X."/>
            <person name="Strittmatter A.W."/>
            <person name="Streit W.R."/>
        </authorList>
    </citation>
    <scope>NUCLEOTIDE SEQUENCE [LARGE SCALE GENOMIC DNA]</scope>
    <source>
        <strain evidence="2">NBRC 101917 / NGR234</strain>
    </source>
</reference>
<protein>
    <submittedName>
        <fullName evidence="1">Uncharacterized protein</fullName>
    </submittedName>
</protein>
<proteinExistence type="predicted"/>
<evidence type="ECO:0000313" key="1">
    <source>
        <dbReference type="EMBL" id="ACP25033.1"/>
    </source>
</evidence>
<gene>
    <name evidence="1" type="ordered locus">NGR_c12520</name>
</gene>
<dbReference type="AlphaFoldDB" id="C3MB40"/>
<sequence length="116" mass="12832">MSFCCASGRFTSLLSGRLCRSDTGGAFRSILEKTERIPCHAEIKVNDRFRLLARLPAGIPSLSLHEGLPSAHRLEHRIWARRPFSFCWTAFFCLLIPLRGVACIGRGGRDTTANGA</sequence>
<organism evidence="1 2">
    <name type="scientific">Sinorhizobium fredii (strain NBRC 101917 / NGR234)</name>
    <dbReference type="NCBI Taxonomy" id="394"/>
    <lineage>
        <taxon>Bacteria</taxon>
        <taxon>Pseudomonadati</taxon>
        <taxon>Pseudomonadota</taxon>
        <taxon>Alphaproteobacteria</taxon>
        <taxon>Hyphomicrobiales</taxon>
        <taxon>Rhizobiaceae</taxon>
        <taxon>Sinorhizobium/Ensifer group</taxon>
        <taxon>Sinorhizobium</taxon>
    </lineage>
</organism>
<dbReference type="Proteomes" id="UP000001054">
    <property type="component" value="Chromosome"/>
</dbReference>
<dbReference type="STRING" id="394.NGR_c12520"/>
<keyword evidence="2" id="KW-1185">Reference proteome</keyword>